<dbReference type="InterPro" id="IPR023485">
    <property type="entry name" value="Ptyr_pPase"/>
</dbReference>
<dbReference type="SMART" id="SM00226">
    <property type="entry name" value="LMWPc"/>
    <property type="match status" value="1"/>
</dbReference>
<dbReference type="EC" id="3.1.3.48" evidence="2"/>
<evidence type="ECO:0000259" key="6">
    <source>
        <dbReference type="SMART" id="SM00226"/>
    </source>
</evidence>
<keyword evidence="3" id="KW-0378">Hydrolase</keyword>
<name>A0ABQ5THY2_9BACI</name>
<dbReference type="EMBL" id="BSKO01000001">
    <property type="protein sequence ID" value="GLO65336.1"/>
    <property type="molecule type" value="Genomic_DNA"/>
</dbReference>
<organism evidence="7 8">
    <name type="scientific">Oceanobacillus kimchii</name>
    <dbReference type="NCBI Taxonomy" id="746691"/>
    <lineage>
        <taxon>Bacteria</taxon>
        <taxon>Bacillati</taxon>
        <taxon>Bacillota</taxon>
        <taxon>Bacilli</taxon>
        <taxon>Bacillales</taxon>
        <taxon>Bacillaceae</taxon>
        <taxon>Oceanobacillus</taxon>
    </lineage>
</organism>
<evidence type="ECO:0000313" key="8">
    <source>
        <dbReference type="Proteomes" id="UP001275436"/>
    </source>
</evidence>
<dbReference type="PANTHER" id="PTHR11717:SF7">
    <property type="entry name" value="LOW MOLECULAR WEIGHT PHOSPHOTYROSINE PROTEIN PHOSPHATASE"/>
    <property type="match status" value="1"/>
</dbReference>
<dbReference type="Pfam" id="PF01451">
    <property type="entry name" value="LMWPc"/>
    <property type="match status" value="1"/>
</dbReference>
<dbReference type="PRINTS" id="PR00719">
    <property type="entry name" value="LMWPTPASE"/>
</dbReference>
<evidence type="ECO:0000256" key="2">
    <source>
        <dbReference type="ARBA" id="ARBA00013064"/>
    </source>
</evidence>
<keyword evidence="4" id="KW-0904">Protein phosphatase</keyword>
<dbReference type="InterPro" id="IPR036196">
    <property type="entry name" value="Ptyr_pPase_sf"/>
</dbReference>
<comment type="caution">
    <text evidence="7">The sequence shown here is derived from an EMBL/GenBank/DDBJ whole genome shotgun (WGS) entry which is preliminary data.</text>
</comment>
<keyword evidence="8" id="KW-1185">Reference proteome</keyword>
<feature type="domain" description="Phosphotyrosine protein phosphatase I" evidence="6">
    <location>
        <begin position="2"/>
        <end position="148"/>
    </location>
</feature>
<dbReference type="RefSeq" id="WP_017796023.1">
    <property type="nucleotide sequence ID" value="NZ_BSKO01000001.1"/>
</dbReference>
<comment type="catalytic activity">
    <reaction evidence="5">
        <text>O-phospho-L-tyrosyl-[protein] + H2O = L-tyrosyl-[protein] + phosphate</text>
        <dbReference type="Rhea" id="RHEA:10684"/>
        <dbReference type="Rhea" id="RHEA-COMP:10136"/>
        <dbReference type="Rhea" id="RHEA-COMP:20101"/>
        <dbReference type="ChEBI" id="CHEBI:15377"/>
        <dbReference type="ChEBI" id="CHEBI:43474"/>
        <dbReference type="ChEBI" id="CHEBI:46858"/>
        <dbReference type="ChEBI" id="CHEBI:61978"/>
        <dbReference type="EC" id="3.1.3.48"/>
    </reaction>
</comment>
<evidence type="ECO:0000256" key="4">
    <source>
        <dbReference type="ARBA" id="ARBA00022912"/>
    </source>
</evidence>
<gene>
    <name evidence="7" type="primary">ptp</name>
    <name evidence="7" type="ORF">MACH08_11200</name>
</gene>
<protein>
    <recommendedName>
        <fullName evidence="2">protein-tyrosine-phosphatase</fullName>
        <ecNumber evidence="2">3.1.3.48</ecNumber>
    </recommendedName>
</protein>
<dbReference type="InterPro" id="IPR050438">
    <property type="entry name" value="LMW_PTPase"/>
</dbReference>
<proteinExistence type="inferred from homology"/>
<dbReference type="SUPFAM" id="SSF52788">
    <property type="entry name" value="Phosphotyrosine protein phosphatases I"/>
    <property type="match status" value="1"/>
</dbReference>
<dbReference type="Proteomes" id="UP001275436">
    <property type="component" value="Unassembled WGS sequence"/>
</dbReference>
<evidence type="ECO:0000256" key="3">
    <source>
        <dbReference type="ARBA" id="ARBA00022801"/>
    </source>
</evidence>
<evidence type="ECO:0000313" key="7">
    <source>
        <dbReference type="EMBL" id="GLO65336.1"/>
    </source>
</evidence>
<dbReference type="InterPro" id="IPR017867">
    <property type="entry name" value="Tyr_phospatase_low_mol_wt"/>
</dbReference>
<evidence type="ECO:0000256" key="1">
    <source>
        <dbReference type="ARBA" id="ARBA00011063"/>
    </source>
</evidence>
<dbReference type="CDD" id="cd16343">
    <property type="entry name" value="LMWPTP"/>
    <property type="match status" value="1"/>
</dbReference>
<sequence length="164" mass="19012">MIRVLFVCLGNICRSPMAEAIFRHMLENENLSPFIQVDSAGIGNWHTGKQPHSGTRNILDREGISYRNSYARQIEKDDWKNFDYIIVMDEQNIKDLEKIQSKKGPVMGRLLEFVESSQVINVPDPFFSGNFEYAYQLILSGCQHLLQFLKEYHQLNEEGEMNHG</sequence>
<dbReference type="PANTHER" id="PTHR11717">
    <property type="entry name" value="LOW MOLECULAR WEIGHT PROTEIN TYROSINE PHOSPHATASE"/>
    <property type="match status" value="1"/>
</dbReference>
<reference evidence="7 8" key="1">
    <citation type="submission" date="2023-02" db="EMBL/GenBank/DDBJ databases">
        <title>Oceanobacillus kimchii IFOP_LL358 isolated form Alexandrium catenella lab strain.</title>
        <authorList>
            <person name="Gajardo G."/>
            <person name="Ueki S."/>
            <person name="Maruyama F."/>
        </authorList>
    </citation>
    <scope>NUCLEOTIDE SEQUENCE [LARGE SCALE GENOMIC DNA]</scope>
    <source>
        <strain evidence="7 8">IFOP_LL358</strain>
    </source>
</reference>
<evidence type="ECO:0000256" key="5">
    <source>
        <dbReference type="ARBA" id="ARBA00051722"/>
    </source>
</evidence>
<accession>A0ABQ5THY2</accession>
<comment type="similarity">
    <text evidence="1">Belongs to the low molecular weight phosphotyrosine protein phosphatase family.</text>
</comment>
<dbReference type="Gene3D" id="3.40.50.2300">
    <property type="match status" value="1"/>
</dbReference>